<dbReference type="SUPFAM" id="SSF48557">
    <property type="entry name" value="L-aspartase-like"/>
    <property type="match status" value="1"/>
</dbReference>
<comment type="similarity">
    <text evidence="6">Belongs to the lyase 1 family. Argininosuccinate lyase subfamily.</text>
</comment>
<keyword evidence="6" id="KW-0963">Cytoplasm</keyword>
<dbReference type="PANTHER" id="PTHR43814">
    <property type="entry name" value="ARGININOSUCCINATE LYASE"/>
    <property type="match status" value="1"/>
</dbReference>
<dbReference type="CDD" id="cd01359">
    <property type="entry name" value="Argininosuccinate_lyase"/>
    <property type="match status" value="1"/>
</dbReference>
<dbReference type="Pfam" id="PF14698">
    <property type="entry name" value="ASL_C2"/>
    <property type="match status" value="1"/>
</dbReference>
<evidence type="ECO:0000256" key="1">
    <source>
        <dbReference type="ARBA" id="ARBA00004941"/>
    </source>
</evidence>
<keyword evidence="4 6" id="KW-0028">Amino-acid biosynthesis</keyword>
<keyword evidence="10" id="KW-1185">Reference proteome</keyword>
<dbReference type="Gene3D" id="1.10.275.10">
    <property type="entry name" value="Fumarase/aspartase (N-terminal domain)"/>
    <property type="match status" value="1"/>
</dbReference>
<comment type="pathway">
    <text evidence="1 6">Amino-acid biosynthesis; L-arginine biosynthesis; L-arginine from L-ornithine and carbamoyl phosphate: step 3/3.</text>
</comment>
<sequence>MKLWGGRFTKDTDKKVEDFNASIGFDYRLYKEDICGSIVHAEMLVRQQIISAEDGEAIIQGLKTIYRQIQQQDFEFSVALEDIHMNIEQRLTEAIGEAGKRLHTGRSRNDQVALDTHLYVRRVVAEVGNLLLSLQASIVEAAQRYEDVIMPGYTHLQRAQPILFSHHMLAYFSMFARDFQFLEYVRKQADRMPLGAGALAGTTYPLDSEWVAKRLQFSAIYDNSMDAVSDRDYVVLFLEFAAMVMMHLSRLSEEFILWSSAEFHFIELDDAHCTGSSIMPQKKNPDICELVRGKTGRFYGHVMGTLTMMKGLPLAYDKDMQEDKEGVFDAVDNLVFSLSIYADMIRRMKVCKDNMRNALAHDFSNATDMADYLVKKGIPFRQAHAIVGQAVQYCLQHHKVLNELSLDELTSFSTSFSEDIMKALQIETCIAMRQTYNGTSLNSVQAQCARGKAVLATEKQCLQQWEAINRVVDAIVE</sequence>
<dbReference type="FunFam" id="1.20.200.10:FF:000015">
    <property type="entry name" value="argininosuccinate lyase isoform X2"/>
    <property type="match status" value="1"/>
</dbReference>
<dbReference type="HAMAP" id="MF_00006">
    <property type="entry name" value="Arg_succ_lyase"/>
    <property type="match status" value="1"/>
</dbReference>
<dbReference type="AlphaFoldDB" id="A0A134CL81"/>
<dbReference type="GO" id="GO:0005829">
    <property type="term" value="C:cytosol"/>
    <property type="evidence" value="ECO:0007669"/>
    <property type="project" value="TreeGrafter"/>
</dbReference>
<dbReference type="PROSITE" id="PS00163">
    <property type="entry name" value="FUMARATE_LYASES"/>
    <property type="match status" value="1"/>
</dbReference>
<dbReference type="Pfam" id="PF00206">
    <property type="entry name" value="Lyase_1"/>
    <property type="match status" value="1"/>
</dbReference>
<evidence type="ECO:0000256" key="6">
    <source>
        <dbReference type="HAMAP-Rule" id="MF_00006"/>
    </source>
</evidence>
<dbReference type="FunFam" id="1.10.40.30:FF:000001">
    <property type="entry name" value="Argininosuccinate lyase"/>
    <property type="match status" value="1"/>
</dbReference>
<dbReference type="Gene3D" id="1.20.200.10">
    <property type="entry name" value="Fumarase/aspartase (Central domain)"/>
    <property type="match status" value="1"/>
</dbReference>
<feature type="domain" description="Fumarate lyase N-terminal" evidence="7">
    <location>
        <begin position="6"/>
        <end position="300"/>
    </location>
</feature>
<dbReference type="PRINTS" id="PR00149">
    <property type="entry name" value="FUMRATELYASE"/>
</dbReference>
<dbReference type="PATRIC" id="fig|1588748.3.peg.196"/>
<dbReference type="Gene3D" id="1.10.40.30">
    <property type="entry name" value="Fumarase/aspartase (C-terminal domain)"/>
    <property type="match status" value="1"/>
</dbReference>
<dbReference type="InterPro" id="IPR029419">
    <property type="entry name" value="Arg_succ_lyase_C"/>
</dbReference>
<dbReference type="InterPro" id="IPR020557">
    <property type="entry name" value="Fumarate_lyase_CS"/>
</dbReference>
<dbReference type="InterPro" id="IPR024083">
    <property type="entry name" value="Fumarase/histidase_N"/>
</dbReference>
<keyword evidence="5 6" id="KW-0456">Lyase</keyword>
<dbReference type="EC" id="4.3.2.1" evidence="2 6"/>
<feature type="domain" description="Argininosuccinate lyase C-terminal" evidence="8">
    <location>
        <begin position="363"/>
        <end position="431"/>
    </location>
</feature>
<keyword evidence="3 6" id="KW-0055">Arginine biosynthesis</keyword>
<gene>
    <name evidence="6" type="primary">argH</name>
    <name evidence="9" type="ORF">HMPREF3182_00202</name>
</gene>
<comment type="caution">
    <text evidence="9">The sequence shown here is derived from an EMBL/GenBank/DDBJ whole genome shotgun (WGS) entry which is preliminary data.</text>
</comment>
<dbReference type="NCBIfam" id="TIGR00838">
    <property type="entry name" value="argH"/>
    <property type="match status" value="1"/>
</dbReference>
<evidence type="ECO:0000259" key="7">
    <source>
        <dbReference type="Pfam" id="PF00206"/>
    </source>
</evidence>
<dbReference type="EMBL" id="LSDT01000004">
    <property type="protein sequence ID" value="KXB92971.1"/>
    <property type="molecule type" value="Genomic_DNA"/>
</dbReference>
<evidence type="ECO:0000313" key="9">
    <source>
        <dbReference type="EMBL" id="KXB92971.1"/>
    </source>
</evidence>
<dbReference type="GO" id="GO:0004056">
    <property type="term" value="F:argininosuccinate lyase activity"/>
    <property type="evidence" value="ECO:0007669"/>
    <property type="project" value="UniProtKB-UniRule"/>
</dbReference>
<dbReference type="PANTHER" id="PTHR43814:SF1">
    <property type="entry name" value="ARGININOSUCCINATE LYASE"/>
    <property type="match status" value="1"/>
</dbReference>
<evidence type="ECO:0000256" key="3">
    <source>
        <dbReference type="ARBA" id="ARBA00022571"/>
    </source>
</evidence>
<evidence type="ECO:0000256" key="5">
    <source>
        <dbReference type="ARBA" id="ARBA00023239"/>
    </source>
</evidence>
<dbReference type="Proteomes" id="UP000070160">
    <property type="component" value="Unassembled WGS sequence"/>
</dbReference>
<dbReference type="RefSeq" id="WP_062484962.1">
    <property type="nucleotide sequence ID" value="NZ_KQ960927.1"/>
</dbReference>
<dbReference type="GO" id="GO:0042450">
    <property type="term" value="P:L-arginine biosynthetic process via ornithine"/>
    <property type="evidence" value="ECO:0007669"/>
    <property type="project" value="UniProtKB-UniRule"/>
</dbReference>
<dbReference type="FunFam" id="1.10.275.10:FF:000002">
    <property type="entry name" value="Argininosuccinate lyase"/>
    <property type="match status" value="1"/>
</dbReference>
<organism evidence="9 10">
    <name type="scientific">Megasphaera hutchinsoni</name>
    <dbReference type="NCBI Taxonomy" id="1588748"/>
    <lineage>
        <taxon>Bacteria</taxon>
        <taxon>Bacillati</taxon>
        <taxon>Bacillota</taxon>
        <taxon>Negativicutes</taxon>
        <taxon>Veillonellales</taxon>
        <taxon>Veillonellaceae</taxon>
        <taxon>Megasphaera</taxon>
    </lineage>
</organism>
<dbReference type="InterPro" id="IPR000362">
    <property type="entry name" value="Fumarate_lyase_fam"/>
</dbReference>
<comment type="subcellular location">
    <subcellularLocation>
        <location evidence="6">Cytoplasm</location>
    </subcellularLocation>
</comment>
<protein>
    <recommendedName>
        <fullName evidence="2 6">Argininosuccinate lyase</fullName>
        <shortName evidence="6">ASAL</shortName>
        <ecNumber evidence="2 6">4.3.2.1</ecNumber>
    </recommendedName>
    <alternativeName>
        <fullName evidence="6">Arginosuccinase</fullName>
    </alternativeName>
</protein>
<dbReference type="InterPro" id="IPR008948">
    <property type="entry name" value="L-Aspartase-like"/>
</dbReference>
<reference evidence="10" key="1">
    <citation type="submission" date="2016-01" db="EMBL/GenBank/DDBJ databases">
        <authorList>
            <person name="Mitreva M."/>
            <person name="Pepin K.H."/>
            <person name="Mihindukulasuriya K.A."/>
            <person name="Fulton R."/>
            <person name="Fronick C."/>
            <person name="O'Laughlin M."/>
            <person name="Miner T."/>
            <person name="Herter B."/>
            <person name="Rosa B.A."/>
            <person name="Cordes M."/>
            <person name="Tomlinson C."/>
            <person name="Wollam A."/>
            <person name="Palsikar V.B."/>
            <person name="Mardis E.R."/>
            <person name="Wilson R.K."/>
        </authorList>
    </citation>
    <scope>NUCLEOTIDE SEQUENCE [LARGE SCALE GENOMIC DNA]</scope>
    <source>
        <strain evidence="10">KA00182</strain>
    </source>
</reference>
<dbReference type="UniPathway" id="UPA00068">
    <property type="reaction ID" value="UER00114"/>
</dbReference>
<accession>A0A134CL81</accession>
<dbReference type="InterPro" id="IPR009049">
    <property type="entry name" value="Argininosuccinate_lyase"/>
</dbReference>
<dbReference type="PRINTS" id="PR00145">
    <property type="entry name" value="ARGSUCLYASE"/>
</dbReference>
<evidence type="ECO:0000259" key="8">
    <source>
        <dbReference type="Pfam" id="PF14698"/>
    </source>
</evidence>
<evidence type="ECO:0000313" key="10">
    <source>
        <dbReference type="Proteomes" id="UP000070160"/>
    </source>
</evidence>
<evidence type="ECO:0000256" key="4">
    <source>
        <dbReference type="ARBA" id="ARBA00022605"/>
    </source>
</evidence>
<name>A0A134CL81_9FIRM</name>
<comment type="catalytic activity">
    <reaction evidence="6">
        <text>2-(N(omega)-L-arginino)succinate = fumarate + L-arginine</text>
        <dbReference type="Rhea" id="RHEA:24020"/>
        <dbReference type="ChEBI" id="CHEBI:29806"/>
        <dbReference type="ChEBI" id="CHEBI:32682"/>
        <dbReference type="ChEBI" id="CHEBI:57472"/>
        <dbReference type="EC" id="4.3.2.1"/>
    </reaction>
</comment>
<proteinExistence type="inferred from homology"/>
<dbReference type="InterPro" id="IPR022761">
    <property type="entry name" value="Fumarate_lyase_N"/>
</dbReference>
<evidence type="ECO:0000256" key="2">
    <source>
        <dbReference type="ARBA" id="ARBA00012338"/>
    </source>
</evidence>
<dbReference type="STRING" id="1588748.HMPREF3182_00202"/>